<reference evidence="3" key="1">
    <citation type="journal article" date="2013" name="Genome Biol.">
        <title>Reference genomes and transcriptomes of Nicotiana sylvestris and Nicotiana tomentosiformis.</title>
        <authorList>
            <person name="Sierro N."/>
            <person name="Battey J.N."/>
            <person name="Ouadi S."/>
            <person name="Bovet L."/>
            <person name="Goepfert S."/>
            <person name="Bakaher N."/>
            <person name="Peitsch M.C."/>
            <person name="Ivanov N.V."/>
        </authorList>
    </citation>
    <scope>NUCLEOTIDE SEQUENCE [LARGE SCALE GENOMIC DNA]</scope>
</reference>
<dbReference type="AlphaFoldDB" id="A0A1U7XGZ9"/>
<evidence type="ECO:0000259" key="2">
    <source>
        <dbReference type="Pfam" id="PF03732"/>
    </source>
</evidence>
<reference evidence="4" key="2">
    <citation type="submission" date="2025-08" db="UniProtKB">
        <authorList>
            <consortium name="RefSeq"/>
        </authorList>
    </citation>
    <scope>IDENTIFICATION</scope>
    <source>
        <tissue evidence="4">Leaf</tissue>
    </source>
</reference>
<evidence type="ECO:0000313" key="3">
    <source>
        <dbReference type="Proteomes" id="UP000189701"/>
    </source>
</evidence>
<dbReference type="Pfam" id="PF03732">
    <property type="entry name" value="Retrotrans_gag"/>
    <property type="match status" value="1"/>
</dbReference>
<dbReference type="RefSeq" id="XP_009788926.1">
    <property type="nucleotide sequence ID" value="XM_009790624.1"/>
</dbReference>
<gene>
    <name evidence="4" type="primary">LOC104236654</name>
</gene>
<proteinExistence type="predicted"/>
<keyword evidence="3" id="KW-1185">Reference proteome</keyword>
<name>A0A1U7XGZ9_NICSY</name>
<dbReference type="InterPro" id="IPR005162">
    <property type="entry name" value="Retrotrans_gag_dom"/>
</dbReference>
<organism evidence="3 4">
    <name type="scientific">Nicotiana sylvestris</name>
    <name type="common">Wood tobacco</name>
    <name type="synonym">South American tobacco</name>
    <dbReference type="NCBI Taxonomy" id="4096"/>
    <lineage>
        <taxon>Eukaryota</taxon>
        <taxon>Viridiplantae</taxon>
        <taxon>Streptophyta</taxon>
        <taxon>Embryophyta</taxon>
        <taxon>Tracheophyta</taxon>
        <taxon>Spermatophyta</taxon>
        <taxon>Magnoliopsida</taxon>
        <taxon>eudicotyledons</taxon>
        <taxon>Gunneridae</taxon>
        <taxon>Pentapetalae</taxon>
        <taxon>asterids</taxon>
        <taxon>lamiids</taxon>
        <taxon>Solanales</taxon>
        <taxon>Solanaceae</taxon>
        <taxon>Nicotianoideae</taxon>
        <taxon>Nicotianeae</taxon>
        <taxon>Nicotiana</taxon>
    </lineage>
</organism>
<feature type="domain" description="Retrotransposon gag" evidence="2">
    <location>
        <begin position="86"/>
        <end position="182"/>
    </location>
</feature>
<evidence type="ECO:0000256" key="1">
    <source>
        <dbReference type="SAM" id="MobiDB-lite"/>
    </source>
</evidence>
<dbReference type="Proteomes" id="UP000189701">
    <property type="component" value="Unplaced"/>
</dbReference>
<protein>
    <submittedName>
        <fullName evidence="4">Uncharacterized protein LOC104236654</fullName>
    </submittedName>
</protein>
<accession>A0A1U7XGZ9</accession>
<sequence>MGQLQAAMPDQVQGQGVQDAPPPVPTVVPNVALPADAMARLLNVLEALMPTQGGSSDNSIDPQSFLDGTLKALCALGCSSERAVELAAYKLADMANTWYEIVLLGMLVGATPLTWDEFTKLFMNPFLPDNLMQKYARDFERLVQTPDMDVSIYNTMFCKADRYAPYLVPTEEAWVQKFVDGLVGRLHCSSPTD</sequence>
<feature type="region of interest" description="Disordered" evidence="1">
    <location>
        <begin position="1"/>
        <end position="25"/>
    </location>
</feature>
<evidence type="ECO:0000313" key="4">
    <source>
        <dbReference type="RefSeq" id="XP_009788926.1"/>
    </source>
</evidence>